<dbReference type="Pfam" id="PF07690">
    <property type="entry name" value="MFS_1"/>
    <property type="match status" value="1"/>
</dbReference>
<feature type="transmembrane region" description="Helical" evidence="5">
    <location>
        <begin position="250"/>
        <end position="276"/>
    </location>
</feature>
<feature type="transmembrane region" description="Helical" evidence="5">
    <location>
        <begin position="317"/>
        <end position="334"/>
    </location>
</feature>
<dbReference type="Gene3D" id="1.20.1250.20">
    <property type="entry name" value="MFS general substrate transporter like domains"/>
    <property type="match status" value="1"/>
</dbReference>
<accession>A0A6A6PQP0</accession>
<evidence type="ECO:0000256" key="2">
    <source>
        <dbReference type="ARBA" id="ARBA00022692"/>
    </source>
</evidence>
<sequence length="548" mass="58084">MSQIETVHKGAILVSEPPGAIELDVLGTSDAASASNPSNSPPDETEYPPLTIVSVVFLAVSLVLVLAALDGNIIATAVPSITDHFHTVADVGWYYTAYRLASSSLQFAFGKMYTIFPTKPLILASTAIFLCGSVLCAAASSSIMFVVGRAVTGVGLAGAAAGFFTIMVAILPLSRRPLLSAVFGLVEGVSNVAAPPIGGVIVQTLSWRWCFWINLPVGGAAILAMIFFLPETSKNRPKLTGREIVRKLDLTGTLVFIPSLTALFIAFNWGGIVYAWNNPKMIALYVVFAFLLGIFAIDQVVKGDDAILPLRVMKDRNVLAGALFITALSGALAVQEYYAPTFFQAVLGYSPARSGYLMLPCLIGTIIGFMSAGGGTSYFGYFTPFMFATAILLPIGSGLLTTWSSSTTIPFFVGSFFLVGLASGLGFGAPQTSIQTTLPKADVQLGIAVMLFFQNFGPALFVAIAQAIFTNRLSANLQALAPGSNVTRIETLGLTEIKHQFTGVKLEEVTRGFSESIEQTFYLALGLSCTAIVGAAFTNWASVKKKED</sequence>
<feature type="domain" description="Major facilitator superfamily (MFS) profile" evidence="6">
    <location>
        <begin position="56"/>
        <end position="543"/>
    </location>
</feature>
<dbReference type="SUPFAM" id="SSF103473">
    <property type="entry name" value="MFS general substrate transporter"/>
    <property type="match status" value="1"/>
</dbReference>
<dbReference type="InterPro" id="IPR011701">
    <property type="entry name" value="MFS"/>
</dbReference>
<dbReference type="InterPro" id="IPR036259">
    <property type="entry name" value="MFS_trans_sf"/>
</dbReference>
<feature type="transmembrane region" description="Helical" evidence="5">
    <location>
        <begin position="282"/>
        <end position="301"/>
    </location>
</feature>
<evidence type="ECO:0000259" key="6">
    <source>
        <dbReference type="PROSITE" id="PS50850"/>
    </source>
</evidence>
<evidence type="ECO:0000313" key="7">
    <source>
        <dbReference type="EMBL" id="KAF2482428.1"/>
    </source>
</evidence>
<dbReference type="PANTHER" id="PTHR23501:SF198">
    <property type="entry name" value="AZOLE RESISTANCE PROTEIN 1-RELATED"/>
    <property type="match status" value="1"/>
</dbReference>
<feature type="transmembrane region" description="Helical" evidence="5">
    <location>
        <begin position="47"/>
        <end position="69"/>
    </location>
</feature>
<dbReference type="GO" id="GO:0005886">
    <property type="term" value="C:plasma membrane"/>
    <property type="evidence" value="ECO:0007669"/>
    <property type="project" value="TreeGrafter"/>
</dbReference>
<name>A0A6A6PQP0_9PEZI</name>
<feature type="transmembrane region" description="Helical" evidence="5">
    <location>
        <begin position="521"/>
        <end position="543"/>
    </location>
</feature>
<evidence type="ECO:0000313" key="8">
    <source>
        <dbReference type="Proteomes" id="UP000799767"/>
    </source>
</evidence>
<feature type="transmembrane region" description="Helical" evidence="5">
    <location>
        <begin position="379"/>
        <end position="403"/>
    </location>
</feature>
<keyword evidence="8" id="KW-1185">Reference proteome</keyword>
<dbReference type="Proteomes" id="UP000799767">
    <property type="component" value="Unassembled WGS sequence"/>
</dbReference>
<evidence type="ECO:0000256" key="4">
    <source>
        <dbReference type="ARBA" id="ARBA00023136"/>
    </source>
</evidence>
<dbReference type="GeneID" id="54478253"/>
<dbReference type="Gene3D" id="1.20.1720.10">
    <property type="entry name" value="Multidrug resistance protein D"/>
    <property type="match status" value="1"/>
</dbReference>
<evidence type="ECO:0000256" key="5">
    <source>
        <dbReference type="SAM" id="Phobius"/>
    </source>
</evidence>
<feature type="transmembrane region" description="Helical" evidence="5">
    <location>
        <begin position="447"/>
        <end position="469"/>
    </location>
</feature>
<dbReference type="InterPro" id="IPR020846">
    <property type="entry name" value="MFS_dom"/>
</dbReference>
<feature type="transmembrane region" description="Helical" evidence="5">
    <location>
        <begin position="178"/>
        <end position="205"/>
    </location>
</feature>
<dbReference type="RefSeq" id="XP_033588998.1">
    <property type="nucleotide sequence ID" value="XM_033737251.1"/>
</dbReference>
<feature type="transmembrane region" description="Helical" evidence="5">
    <location>
        <begin position="409"/>
        <end position="427"/>
    </location>
</feature>
<dbReference type="PANTHER" id="PTHR23501">
    <property type="entry name" value="MAJOR FACILITATOR SUPERFAMILY"/>
    <property type="match status" value="1"/>
</dbReference>
<dbReference type="GO" id="GO:0022857">
    <property type="term" value="F:transmembrane transporter activity"/>
    <property type="evidence" value="ECO:0007669"/>
    <property type="project" value="InterPro"/>
</dbReference>
<dbReference type="EMBL" id="MU001636">
    <property type="protein sequence ID" value="KAF2482428.1"/>
    <property type="molecule type" value="Genomic_DNA"/>
</dbReference>
<keyword evidence="4 5" id="KW-0472">Membrane</keyword>
<reference evidence="7" key="1">
    <citation type="journal article" date="2020" name="Stud. Mycol.">
        <title>101 Dothideomycetes genomes: a test case for predicting lifestyles and emergence of pathogens.</title>
        <authorList>
            <person name="Haridas S."/>
            <person name="Albert R."/>
            <person name="Binder M."/>
            <person name="Bloem J."/>
            <person name="Labutti K."/>
            <person name="Salamov A."/>
            <person name="Andreopoulos B."/>
            <person name="Baker S."/>
            <person name="Barry K."/>
            <person name="Bills G."/>
            <person name="Bluhm B."/>
            <person name="Cannon C."/>
            <person name="Castanera R."/>
            <person name="Culley D."/>
            <person name="Daum C."/>
            <person name="Ezra D."/>
            <person name="Gonzalez J."/>
            <person name="Henrissat B."/>
            <person name="Kuo A."/>
            <person name="Liang C."/>
            <person name="Lipzen A."/>
            <person name="Lutzoni F."/>
            <person name="Magnuson J."/>
            <person name="Mondo S."/>
            <person name="Nolan M."/>
            <person name="Ohm R."/>
            <person name="Pangilinan J."/>
            <person name="Park H.-J."/>
            <person name="Ramirez L."/>
            <person name="Alfaro M."/>
            <person name="Sun H."/>
            <person name="Tritt A."/>
            <person name="Yoshinaga Y."/>
            <person name="Zwiers L.-H."/>
            <person name="Turgeon B."/>
            <person name="Goodwin S."/>
            <person name="Spatafora J."/>
            <person name="Crous P."/>
            <person name="Grigoriev I."/>
        </authorList>
    </citation>
    <scope>NUCLEOTIDE SEQUENCE</scope>
    <source>
        <strain evidence="7">CBS 113389</strain>
    </source>
</reference>
<protein>
    <submittedName>
        <fullName evidence="7">Major facilitator superfamily domain-containing protein</fullName>
    </submittedName>
</protein>
<feature type="transmembrane region" description="Helical" evidence="5">
    <location>
        <begin position="121"/>
        <end position="147"/>
    </location>
</feature>
<comment type="subcellular location">
    <subcellularLocation>
        <location evidence="1">Membrane</location>
        <topology evidence="1">Multi-pass membrane protein</topology>
    </subcellularLocation>
</comment>
<dbReference type="AlphaFoldDB" id="A0A6A6PQP0"/>
<proteinExistence type="predicted"/>
<keyword evidence="3 5" id="KW-1133">Transmembrane helix</keyword>
<keyword evidence="2 5" id="KW-0812">Transmembrane</keyword>
<evidence type="ECO:0000256" key="3">
    <source>
        <dbReference type="ARBA" id="ARBA00022989"/>
    </source>
</evidence>
<organism evidence="7 8">
    <name type="scientific">Neohortaea acidophila</name>
    <dbReference type="NCBI Taxonomy" id="245834"/>
    <lineage>
        <taxon>Eukaryota</taxon>
        <taxon>Fungi</taxon>
        <taxon>Dikarya</taxon>
        <taxon>Ascomycota</taxon>
        <taxon>Pezizomycotina</taxon>
        <taxon>Dothideomycetes</taxon>
        <taxon>Dothideomycetidae</taxon>
        <taxon>Mycosphaerellales</taxon>
        <taxon>Teratosphaeriaceae</taxon>
        <taxon>Neohortaea</taxon>
    </lineage>
</organism>
<gene>
    <name evidence="7" type="ORF">BDY17DRAFT_324713</name>
</gene>
<dbReference type="PROSITE" id="PS50850">
    <property type="entry name" value="MFS"/>
    <property type="match status" value="1"/>
</dbReference>
<evidence type="ECO:0000256" key="1">
    <source>
        <dbReference type="ARBA" id="ARBA00004141"/>
    </source>
</evidence>
<feature type="transmembrane region" description="Helical" evidence="5">
    <location>
        <begin position="153"/>
        <end position="171"/>
    </location>
</feature>
<dbReference type="OrthoDB" id="2985014at2759"/>
<feature type="transmembrane region" description="Helical" evidence="5">
    <location>
        <begin position="354"/>
        <end position="372"/>
    </location>
</feature>
<feature type="transmembrane region" description="Helical" evidence="5">
    <location>
        <begin position="211"/>
        <end position="229"/>
    </location>
</feature>